<proteinExistence type="predicted"/>
<comment type="caution">
    <text evidence="1">The sequence shown here is derived from an EMBL/GenBank/DDBJ whole genome shotgun (WGS) entry which is preliminary data.</text>
</comment>
<dbReference type="PIRSF" id="PIRSF009320">
    <property type="entry name" value="Nuc_binding_HP_1000"/>
    <property type="match status" value="1"/>
</dbReference>
<dbReference type="EMBL" id="BSSA01000054">
    <property type="protein sequence ID" value="GLW75318.1"/>
    <property type="molecule type" value="Genomic_DNA"/>
</dbReference>
<accession>A0A9W6V6I1</accession>
<dbReference type="AlphaFoldDB" id="A0A9W6V6I1"/>
<evidence type="ECO:0000313" key="2">
    <source>
        <dbReference type="Proteomes" id="UP001165041"/>
    </source>
</evidence>
<organism evidence="1 2">
    <name type="scientific">Kitasatospora phosalacinea</name>
    <dbReference type="NCBI Taxonomy" id="2065"/>
    <lineage>
        <taxon>Bacteria</taxon>
        <taxon>Bacillati</taxon>
        <taxon>Actinomycetota</taxon>
        <taxon>Actinomycetes</taxon>
        <taxon>Kitasatosporales</taxon>
        <taxon>Streptomycetaceae</taxon>
        <taxon>Kitasatospora</taxon>
    </lineage>
</organism>
<dbReference type="InterPro" id="IPR027417">
    <property type="entry name" value="P-loop_NTPase"/>
</dbReference>
<gene>
    <name evidence="1" type="ORF">Kpho02_76150</name>
</gene>
<dbReference type="Proteomes" id="UP001165041">
    <property type="component" value="Unassembled WGS sequence"/>
</dbReference>
<reference evidence="1" key="1">
    <citation type="submission" date="2023-02" db="EMBL/GenBank/DDBJ databases">
        <title>Kitasatospora phosalacinea NBRC 14627.</title>
        <authorList>
            <person name="Ichikawa N."/>
            <person name="Sato H."/>
            <person name="Tonouchi N."/>
        </authorList>
    </citation>
    <scope>NUCLEOTIDE SEQUENCE</scope>
    <source>
        <strain evidence="1">NBRC 14627</strain>
    </source>
</reference>
<dbReference type="PANTHER" id="PTHR13696:SF96">
    <property type="entry name" value="COBQ_COBB_MIND_PARA NUCLEOTIDE BINDING DOMAIN-CONTAINING PROTEIN"/>
    <property type="match status" value="1"/>
</dbReference>
<dbReference type="InterPro" id="IPR050678">
    <property type="entry name" value="DNA_Partitioning_ATPase"/>
</dbReference>
<evidence type="ECO:0000313" key="1">
    <source>
        <dbReference type="EMBL" id="GLW75318.1"/>
    </source>
</evidence>
<sequence length="209" mass="23455">MLIALVNYKPGSGKTTTAGWLASAIHERPDDPPVVLVDSDRSRAVMDWHEMAPFPFAVHLVARPQAHILIPELVPPGHDVVVDCPQVEDHRDIVMSVLELADVVVVPTSTSSFELPRTLDTFGFLEEAREELGRPLPAVVSMNRADPYDPRYNQEVRDELVKTGFTVLATEIPAHRKYHKAWGRPIRARMTHYDRVLTEIRNMKIGAPA</sequence>
<name>A0A9W6V6I1_9ACTN</name>
<dbReference type="PANTHER" id="PTHR13696">
    <property type="entry name" value="P-LOOP CONTAINING NUCLEOSIDE TRIPHOSPHATE HYDROLASE"/>
    <property type="match status" value="1"/>
</dbReference>
<dbReference type="SUPFAM" id="SSF52540">
    <property type="entry name" value="P-loop containing nucleoside triphosphate hydrolases"/>
    <property type="match status" value="1"/>
</dbReference>
<protein>
    <submittedName>
        <fullName evidence="1">Peptide transporter</fullName>
    </submittedName>
</protein>
<dbReference type="CDD" id="cd02042">
    <property type="entry name" value="ParAB_family"/>
    <property type="match status" value="1"/>
</dbReference>
<dbReference type="RefSeq" id="WP_285740852.1">
    <property type="nucleotide sequence ID" value="NZ_BSSA01000054.1"/>
</dbReference>
<dbReference type="Gene3D" id="3.40.50.300">
    <property type="entry name" value="P-loop containing nucleotide triphosphate hydrolases"/>
    <property type="match status" value="1"/>
</dbReference>